<evidence type="ECO:0000313" key="3">
    <source>
        <dbReference type="Proteomes" id="UP000535543"/>
    </source>
</evidence>
<feature type="transmembrane region" description="Helical" evidence="1">
    <location>
        <begin position="100"/>
        <end position="121"/>
    </location>
</feature>
<dbReference type="GO" id="GO:0016747">
    <property type="term" value="F:acyltransferase activity, transferring groups other than amino-acyl groups"/>
    <property type="evidence" value="ECO:0007669"/>
    <property type="project" value="TreeGrafter"/>
</dbReference>
<organism evidence="2 3">
    <name type="scientific">Antrihabitans stalactiti</name>
    <dbReference type="NCBI Taxonomy" id="2584121"/>
    <lineage>
        <taxon>Bacteria</taxon>
        <taxon>Bacillati</taxon>
        <taxon>Actinomycetota</taxon>
        <taxon>Actinomycetes</taxon>
        <taxon>Mycobacteriales</taxon>
        <taxon>Nocardiaceae</taxon>
        <taxon>Antrihabitans</taxon>
    </lineage>
</organism>
<dbReference type="Gene3D" id="3.40.50.1820">
    <property type="entry name" value="alpha/beta hydrolase"/>
    <property type="match status" value="1"/>
</dbReference>
<keyword evidence="1" id="KW-0812">Transmembrane</keyword>
<accession>A0A848KHX5</accession>
<dbReference type="SUPFAM" id="SSF53474">
    <property type="entry name" value="alpha/beta-Hydrolases"/>
    <property type="match status" value="1"/>
</dbReference>
<dbReference type="AlphaFoldDB" id="A0A848KHX5"/>
<feature type="transmembrane region" description="Helical" evidence="1">
    <location>
        <begin position="38"/>
        <end position="57"/>
    </location>
</feature>
<proteinExistence type="predicted"/>
<protein>
    <submittedName>
        <fullName evidence="2">Esterase</fullName>
    </submittedName>
</protein>
<reference evidence="2 3" key="1">
    <citation type="submission" date="2019-05" db="EMBL/GenBank/DDBJ databases">
        <authorList>
            <person name="Lee S.D."/>
        </authorList>
    </citation>
    <scope>NUCLEOTIDE SEQUENCE [LARGE SCALE GENOMIC DNA]</scope>
    <source>
        <strain evidence="2 3">YC2-7</strain>
    </source>
</reference>
<dbReference type="Pfam" id="PF00756">
    <property type="entry name" value="Esterase"/>
    <property type="match status" value="1"/>
</dbReference>
<dbReference type="InterPro" id="IPR050583">
    <property type="entry name" value="Mycobacterial_A85_antigen"/>
</dbReference>
<sequence>MTEWSLLDGPLPWLITVAGVGGGLWLVCVRRRWFVRRAVPTAIVVAVVVTGIVRVVVERWWRPFPDSVPMAICAYFACGVCAVVLVVPRIVASAGVAGRVISGVAGVGVLLALTLQANVFFAQYPTIGDLLELAPANEIPFADVPGPTTVVTGVPLEPVWRTVPTAATVGATPGRVVADLPIPGARSGFPARSAQLYLPPAYFASPRPLLPVLILLPGQPGSPSDWFHGGRLTATMDAFAAAHAGLAPVVVVADENGGSFDNPVCLDSRLGNAATYLAVDVPDWVRTHLQVDPTPTSWAIAGISSGGTCALQMATNYPQVYPTFFDMSGDLEPTLGDRSQTVDAAFGGDDAAFTRVNPVDLMRVRSYPESNGLFVTGVEDSDGLAAQRSVCGAATEAEMRTRCVEVSGGHDWSVWSSALSDEMDWLATRLGLIP</sequence>
<dbReference type="Proteomes" id="UP000535543">
    <property type="component" value="Unassembled WGS sequence"/>
</dbReference>
<evidence type="ECO:0000313" key="2">
    <source>
        <dbReference type="EMBL" id="NMN98643.1"/>
    </source>
</evidence>
<comment type="caution">
    <text evidence="2">The sequence shown here is derived from an EMBL/GenBank/DDBJ whole genome shotgun (WGS) entry which is preliminary data.</text>
</comment>
<gene>
    <name evidence="2" type="ORF">FGL95_26775</name>
</gene>
<keyword evidence="3" id="KW-1185">Reference proteome</keyword>
<dbReference type="RefSeq" id="WP_169593199.1">
    <property type="nucleotide sequence ID" value="NZ_VCQU01000012.1"/>
</dbReference>
<dbReference type="EMBL" id="VCQU01000012">
    <property type="protein sequence ID" value="NMN98643.1"/>
    <property type="molecule type" value="Genomic_DNA"/>
</dbReference>
<reference evidence="2 3" key="2">
    <citation type="submission" date="2020-06" db="EMBL/GenBank/DDBJ databases">
        <title>Antribacter stalactiti gen. nov., sp. nov., a new member of the family Nacardiaceae isolated from a cave.</title>
        <authorList>
            <person name="Kim I.S."/>
        </authorList>
    </citation>
    <scope>NUCLEOTIDE SEQUENCE [LARGE SCALE GENOMIC DNA]</scope>
    <source>
        <strain evidence="2 3">YC2-7</strain>
    </source>
</reference>
<dbReference type="PANTHER" id="PTHR48098">
    <property type="entry name" value="ENTEROCHELIN ESTERASE-RELATED"/>
    <property type="match status" value="1"/>
</dbReference>
<dbReference type="InterPro" id="IPR000801">
    <property type="entry name" value="Esterase-like"/>
</dbReference>
<evidence type="ECO:0000256" key="1">
    <source>
        <dbReference type="SAM" id="Phobius"/>
    </source>
</evidence>
<feature type="transmembrane region" description="Helical" evidence="1">
    <location>
        <begin position="69"/>
        <end position="88"/>
    </location>
</feature>
<keyword evidence="1" id="KW-0472">Membrane</keyword>
<feature type="transmembrane region" description="Helical" evidence="1">
    <location>
        <begin position="12"/>
        <end position="29"/>
    </location>
</feature>
<dbReference type="PANTHER" id="PTHR48098:SF1">
    <property type="entry name" value="DIACYLGLYCEROL ACYLTRANSFERASE_MYCOLYLTRANSFERASE AG85A"/>
    <property type="match status" value="1"/>
</dbReference>
<name>A0A848KHX5_9NOCA</name>
<keyword evidence="1" id="KW-1133">Transmembrane helix</keyword>
<dbReference type="InterPro" id="IPR029058">
    <property type="entry name" value="AB_hydrolase_fold"/>
</dbReference>